<dbReference type="PROSITE" id="PS51677">
    <property type="entry name" value="NODB"/>
    <property type="match status" value="1"/>
</dbReference>
<dbReference type="CDD" id="cd10959">
    <property type="entry name" value="CE4_NodB_like_3"/>
    <property type="match status" value="1"/>
</dbReference>
<keyword evidence="5" id="KW-1185">Reference proteome</keyword>
<accession>A0A1I5U6R9</accession>
<dbReference type="SUPFAM" id="SSF88713">
    <property type="entry name" value="Glycoside hydrolase/deacetylase"/>
    <property type="match status" value="1"/>
</dbReference>
<keyword evidence="2" id="KW-0378">Hydrolase</keyword>
<dbReference type="GO" id="GO:0016810">
    <property type="term" value="F:hydrolase activity, acting on carbon-nitrogen (but not peptide) bonds"/>
    <property type="evidence" value="ECO:0007669"/>
    <property type="project" value="InterPro"/>
</dbReference>
<evidence type="ECO:0000313" key="5">
    <source>
        <dbReference type="Proteomes" id="UP000199031"/>
    </source>
</evidence>
<reference evidence="4 5" key="1">
    <citation type="submission" date="2016-10" db="EMBL/GenBank/DDBJ databases">
        <authorList>
            <person name="de Groot N.N."/>
        </authorList>
    </citation>
    <scope>NUCLEOTIDE SEQUENCE [LARGE SCALE GENOMIC DNA]</scope>
    <source>
        <strain evidence="4 5">DSM 28286</strain>
    </source>
</reference>
<evidence type="ECO:0000313" key="4">
    <source>
        <dbReference type="EMBL" id="SFP90286.1"/>
    </source>
</evidence>
<organism evidence="4 5">
    <name type="scientific">Parafilimonas terrae</name>
    <dbReference type="NCBI Taxonomy" id="1465490"/>
    <lineage>
        <taxon>Bacteria</taxon>
        <taxon>Pseudomonadati</taxon>
        <taxon>Bacteroidota</taxon>
        <taxon>Chitinophagia</taxon>
        <taxon>Chitinophagales</taxon>
        <taxon>Chitinophagaceae</taxon>
        <taxon>Parafilimonas</taxon>
    </lineage>
</organism>
<protein>
    <submittedName>
        <fullName evidence="4">Peptidoglycan/xylan/chitin deacetylase, PgdA/CDA1 family</fullName>
    </submittedName>
</protein>
<gene>
    <name evidence="4" type="ORF">SAMN05444277_10368</name>
</gene>
<dbReference type="Proteomes" id="UP000199031">
    <property type="component" value="Unassembled WGS sequence"/>
</dbReference>
<evidence type="ECO:0000256" key="1">
    <source>
        <dbReference type="ARBA" id="ARBA00022723"/>
    </source>
</evidence>
<dbReference type="OrthoDB" id="9812065at2"/>
<evidence type="ECO:0000256" key="2">
    <source>
        <dbReference type="ARBA" id="ARBA00022801"/>
    </source>
</evidence>
<dbReference type="AlphaFoldDB" id="A0A1I5U6R9"/>
<dbReference type="PANTHER" id="PTHR10587">
    <property type="entry name" value="GLYCOSYL TRANSFERASE-RELATED"/>
    <property type="match status" value="1"/>
</dbReference>
<feature type="domain" description="NodB homology" evidence="3">
    <location>
        <begin position="27"/>
        <end position="113"/>
    </location>
</feature>
<dbReference type="GO" id="GO:0046872">
    <property type="term" value="F:metal ion binding"/>
    <property type="evidence" value="ECO:0007669"/>
    <property type="project" value="UniProtKB-KW"/>
</dbReference>
<dbReference type="Gene3D" id="3.20.20.370">
    <property type="entry name" value="Glycoside hydrolase/deacetylase"/>
    <property type="match status" value="1"/>
</dbReference>
<dbReference type="PANTHER" id="PTHR10587:SF133">
    <property type="entry name" value="CHITIN DEACETYLASE 1-RELATED"/>
    <property type="match status" value="1"/>
</dbReference>
<dbReference type="InterPro" id="IPR002509">
    <property type="entry name" value="NODB_dom"/>
</dbReference>
<dbReference type="Pfam" id="PF01522">
    <property type="entry name" value="Polysacc_deac_1"/>
    <property type="match status" value="1"/>
</dbReference>
<dbReference type="STRING" id="1465490.SAMN05444277_10368"/>
<name>A0A1I5U6R9_9BACT</name>
<sequence length="206" mass="23975">MFYTPVIPSWLMKLNPSMVWKMPVKDKELFLTFDDGPHETATPFVLDQLKQYDAKATFFCIGKNVQAHPGIYKRILDEGHSAGNHTFNHLNGWKTKNEQYISDITETAKYVDSHLFRPPYGKVSPFVAKMLINKFHYKIIMWHVLSGDFDEKLSPEKCTENVLMHSKAGSVIVFHDSTKAWERMSYALPKTLEYFKEQGYEFRAIL</sequence>
<dbReference type="InterPro" id="IPR050248">
    <property type="entry name" value="Polysacc_deacetylase_ArnD"/>
</dbReference>
<proteinExistence type="predicted"/>
<dbReference type="EMBL" id="FOXQ01000003">
    <property type="protein sequence ID" value="SFP90286.1"/>
    <property type="molecule type" value="Genomic_DNA"/>
</dbReference>
<dbReference type="InterPro" id="IPR011330">
    <property type="entry name" value="Glyco_hydro/deAcase_b/a-brl"/>
</dbReference>
<evidence type="ECO:0000259" key="3">
    <source>
        <dbReference type="PROSITE" id="PS51677"/>
    </source>
</evidence>
<keyword evidence="1" id="KW-0479">Metal-binding</keyword>
<dbReference type="GO" id="GO:0005975">
    <property type="term" value="P:carbohydrate metabolic process"/>
    <property type="evidence" value="ECO:0007669"/>
    <property type="project" value="InterPro"/>
</dbReference>
<dbReference type="GO" id="GO:0016020">
    <property type="term" value="C:membrane"/>
    <property type="evidence" value="ECO:0007669"/>
    <property type="project" value="TreeGrafter"/>
</dbReference>